<protein>
    <submittedName>
        <fullName evidence="2">Uncharacterized protein</fullName>
    </submittedName>
</protein>
<keyword evidence="3" id="KW-1185">Reference proteome</keyword>
<dbReference type="RefSeq" id="WP_017380938.1">
    <property type="nucleotide sequence ID" value="NZ_CP038015.1"/>
</dbReference>
<accession>A0A4P6ZTM1</accession>
<gene>
    <name evidence="2" type="ORF">E2636_00355</name>
</gene>
<dbReference type="Proteomes" id="UP000294292">
    <property type="component" value="Chromosome"/>
</dbReference>
<dbReference type="KEGG" id="panc:E2636_00355"/>
<evidence type="ECO:0000313" key="2">
    <source>
        <dbReference type="EMBL" id="QBP39702.1"/>
    </source>
</evidence>
<organism evidence="2 3">
    <name type="scientific">Paenisporosarcina antarctica</name>
    <dbReference type="NCBI Taxonomy" id="417367"/>
    <lineage>
        <taxon>Bacteria</taxon>
        <taxon>Bacillati</taxon>
        <taxon>Bacillota</taxon>
        <taxon>Bacilli</taxon>
        <taxon>Bacillales</taxon>
        <taxon>Caryophanaceae</taxon>
        <taxon>Paenisporosarcina</taxon>
    </lineage>
</organism>
<feature type="transmembrane region" description="Helical" evidence="1">
    <location>
        <begin position="28"/>
        <end position="50"/>
    </location>
</feature>
<proteinExistence type="predicted"/>
<name>A0A4P6ZTM1_9BACL</name>
<dbReference type="EMBL" id="CP038015">
    <property type="protein sequence ID" value="QBP39702.1"/>
    <property type="molecule type" value="Genomic_DNA"/>
</dbReference>
<keyword evidence="1" id="KW-0812">Transmembrane</keyword>
<reference evidence="2 3" key="1">
    <citation type="submission" date="2019-03" db="EMBL/GenBank/DDBJ databases">
        <title>Complete genome sequence of Paenisporosarcina antarctica CGMCC 1.6503T.</title>
        <authorList>
            <person name="Rong J.-C."/>
            <person name="Chi N.-Y."/>
            <person name="Zhang Q.-F."/>
        </authorList>
    </citation>
    <scope>NUCLEOTIDE SEQUENCE [LARGE SCALE GENOMIC DNA]</scope>
    <source>
        <strain evidence="2 3">CGMCC 1.6503</strain>
    </source>
</reference>
<dbReference type="AlphaFoldDB" id="A0A4P6ZTM1"/>
<evidence type="ECO:0000313" key="3">
    <source>
        <dbReference type="Proteomes" id="UP000294292"/>
    </source>
</evidence>
<evidence type="ECO:0000256" key="1">
    <source>
        <dbReference type="SAM" id="Phobius"/>
    </source>
</evidence>
<keyword evidence="1" id="KW-0472">Membrane</keyword>
<sequence length="61" mass="6948">MIPVWVFAIITIVSVFLALKLKKKWLFALPLLAVGSLLLVEIIKVPLPLWETIQFIFDLKG</sequence>
<keyword evidence="1" id="KW-1133">Transmembrane helix</keyword>